<accession>A0A4Z2J0Z1</accession>
<reference evidence="2 3" key="1">
    <citation type="submission" date="2019-03" db="EMBL/GenBank/DDBJ databases">
        <title>First draft genome of Liparis tanakae, snailfish: a comprehensive survey of snailfish specific genes.</title>
        <authorList>
            <person name="Kim W."/>
            <person name="Song I."/>
            <person name="Jeong J.-H."/>
            <person name="Kim D."/>
            <person name="Kim S."/>
            <person name="Ryu S."/>
            <person name="Song J.Y."/>
            <person name="Lee S.K."/>
        </authorList>
    </citation>
    <scope>NUCLEOTIDE SEQUENCE [LARGE SCALE GENOMIC DNA]</scope>
    <source>
        <tissue evidence="2">Muscle</tissue>
    </source>
</reference>
<evidence type="ECO:0000313" key="3">
    <source>
        <dbReference type="Proteomes" id="UP000314294"/>
    </source>
</evidence>
<keyword evidence="1" id="KW-1133">Transmembrane helix</keyword>
<keyword evidence="1" id="KW-0812">Transmembrane</keyword>
<evidence type="ECO:0000313" key="2">
    <source>
        <dbReference type="EMBL" id="TNN83123.1"/>
    </source>
</evidence>
<feature type="transmembrane region" description="Helical" evidence="1">
    <location>
        <begin position="55"/>
        <end position="71"/>
    </location>
</feature>
<keyword evidence="1" id="KW-0472">Membrane</keyword>
<proteinExistence type="predicted"/>
<sequence>MDWMRVYHFPSAEWRIQERCEGKLKIAYQRAGHFSRAACFGSLTVAGKKLLRKRVLWVMLLLALLCLKLYTSPNCPAPSLLSSFRLSREISHSSCHQGFCGALD</sequence>
<evidence type="ECO:0000256" key="1">
    <source>
        <dbReference type="SAM" id="Phobius"/>
    </source>
</evidence>
<dbReference type="EMBL" id="SRLO01000035">
    <property type="protein sequence ID" value="TNN83123.1"/>
    <property type="molecule type" value="Genomic_DNA"/>
</dbReference>
<comment type="caution">
    <text evidence="2">The sequence shown here is derived from an EMBL/GenBank/DDBJ whole genome shotgun (WGS) entry which is preliminary data.</text>
</comment>
<keyword evidence="3" id="KW-1185">Reference proteome</keyword>
<protein>
    <submittedName>
        <fullName evidence="2">Uncharacterized protein</fullName>
    </submittedName>
</protein>
<organism evidence="2 3">
    <name type="scientific">Liparis tanakae</name>
    <name type="common">Tanaka's snailfish</name>
    <dbReference type="NCBI Taxonomy" id="230148"/>
    <lineage>
        <taxon>Eukaryota</taxon>
        <taxon>Metazoa</taxon>
        <taxon>Chordata</taxon>
        <taxon>Craniata</taxon>
        <taxon>Vertebrata</taxon>
        <taxon>Euteleostomi</taxon>
        <taxon>Actinopterygii</taxon>
        <taxon>Neopterygii</taxon>
        <taxon>Teleostei</taxon>
        <taxon>Neoteleostei</taxon>
        <taxon>Acanthomorphata</taxon>
        <taxon>Eupercaria</taxon>
        <taxon>Perciformes</taxon>
        <taxon>Cottioidei</taxon>
        <taxon>Cottales</taxon>
        <taxon>Liparidae</taxon>
        <taxon>Liparis</taxon>
    </lineage>
</organism>
<dbReference type="AlphaFoldDB" id="A0A4Z2J0Z1"/>
<dbReference type="Proteomes" id="UP000314294">
    <property type="component" value="Unassembled WGS sequence"/>
</dbReference>
<name>A0A4Z2J0Z1_9TELE</name>
<gene>
    <name evidence="2" type="ORF">EYF80_006730</name>
</gene>